<dbReference type="GeneID" id="19184807"/>
<sequence>MLQQLNRLRVFGTDRLRILPVTLAIIFLFALLPDKYTRQVCLGHLLAPSSVEHRQAAFQKLLALSSKPNWGTRGLQAAANLSGLDSPFRCSHTIPKNSSTHSKISDSNPAPPPRNRTLRQPGSLTPTLLKYIIAAGFRTALVLQDDVDPDGRTEKHVQLVSDNMRPYTLAPEIDPTPYGTDWDVLWLGYCGAAIDDWVPPGLISADEASDVALSNHCRAEELRIPHKHA</sequence>
<evidence type="ECO:0000256" key="2">
    <source>
        <dbReference type="SAM" id="Phobius"/>
    </source>
</evidence>
<keyword evidence="4" id="KW-1185">Reference proteome</keyword>
<comment type="caution">
    <text evidence="3">The sequence shown here is derived from an EMBL/GenBank/DDBJ whole genome shotgun (WGS) entry which is preliminary data.</text>
</comment>
<proteinExistence type="predicted"/>
<keyword evidence="2" id="KW-0812">Transmembrane</keyword>
<dbReference type="HOGENOM" id="CLU_1209716_0_0_1"/>
<reference evidence="3 4" key="1">
    <citation type="submission" date="2013-03" db="EMBL/GenBank/DDBJ databases">
        <title>The Genome Sequence of Cladophialophora psammophila CBS 110553.</title>
        <authorList>
            <consortium name="The Broad Institute Genomics Platform"/>
            <person name="Cuomo C."/>
            <person name="de Hoog S."/>
            <person name="Gorbushina A."/>
            <person name="Walker B."/>
            <person name="Young S.K."/>
            <person name="Zeng Q."/>
            <person name="Gargeya S."/>
            <person name="Fitzgerald M."/>
            <person name="Haas B."/>
            <person name="Abouelleil A."/>
            <person name="Allen A.W."/>
            <person name="Alvarado L."/>
            <person name="Arachchi H.M."/>
            <person name="Berlin A.M."/>
            <person name="Chapman S.B."/>
            <person name="Gainer-Dewar J."/>
            <person name="Goldberg J."/>
            <person name="Griggs A."/>
            <person name="Gujja S."/>
            <person name="Hansen M."/>
            <person name="Howarth C."/>
            <person name="Imamovic A."/>
            <person name="Ireland A."/>
            <person name="Larimer J."/>
            <person name="McCowan C."/>
            <person name="Murphy C."/>
            <person name="Pearson M."/>
            <person name="Poon T.W."/>
            <person name="Priest M."/>
            <person name="Roberts A."/>
            <person name="Saif S."/>
            <person name="Shea T."/>
            <person name="Sisk P."/>
            <person name="Sykes S."/>
            <person name="Wortman J."/>
            <person name="Nusbaum C."/>
            <person name="Birren B."/>
        </authorList>
    </citation>
    <scope>NUCLEOTIDE SEQUENCE [LARGE SCALE GENOMIC DNA]</scope>
    <source>
        <strain evidence="3 4">CBS 110553</strain>
    </source>
</reference>
<feature type="transmembrane region" description="Helical" evidence="2">
    <location>
        <begin position="16"/>
        <end position="32"/>
    </location>
</feature>
<evidence type="ECO:0000313" key="3">
    <source>
        <dbReference type="EMBL" id="EXJ75563.1"/>
    </source>
</evidence>
<dbReference type="STRING" id="1182543.W9X5R6"/>
<dbReference type="OrthoDB" id="47375at2759"/>
<keyword evidence="2" id="KW-1133">Transmembrane helix</keyword>
<evidence type="ECO:0000313" key="4">
    <source>
        <dbReference type="Proteomes" id="UP000019471"/>
    </source>
</evidence>
<protein>
    <submittedName>
        <fullName evidence="3">Uncharacterized protein</fullName>
    </submittedName>
</protein>
<dbReference type="AlphaFoldDB" id="W9X5R6"/>
<feature type="region of interest" description="Disordered" evidence="1">
    <location>
        <begin position="92"/>
        <end position="122"/>
    </location>
</feature>
<feature type="compositionally biased region" description="Polar residues" evidence="1">
    <location>
        <begin position="94"/>
        <end position="108"/>
    </location>
</feature>
<dbReference type="Proteomes" id="UP000019471">
    <property type="component" value="Unassembled WGS sequence"/>
</dbReference>
<name>W9X5R6_9EURO</name>
<gene>
    <name evidence="3" type="ORF">A1O5_00069</name>
</gene>
<dbReference type="EMBL" id="AMGX01000001">
    <property type="protein sequence ID" value="EXJ75563.1"/>
    <property type="molecule type" value="Genomic_DNA"/>
</dbReference>
<accession>W9X5R6</accession>
<keyword evidence="2" id="KW-0472">Membrane</keyword>
<organism evidence="3 4">
    <name type="scientific">Cladophialophora psammophila CBS 110553</name>
    <dbReference type="NCBI Taxonomy" id="1182543"/>
    <lineage>
        <taxon>Eukaryota</taxon>
        <taxon>Fungi</taxon>
        <taxon>Dikarya</taxon>
        <taxon>Ascomycota</taxon>
        <taxon>Pezizomycotina</taxon>
        <taxon>Eurotiomycetes</taxon>
        <taxon>Chaetothyriomycetidae</taxon>
        <taxon>Chaetothyriales</taxon>
        <taxon>Herpotrichiellaceae</taxon>
        <taxon>Cladophialophora</taxon>
    </lineage>
</organism>
<evidence type="ECO:0000256" key="1">
    <source>
        <dbReference type="SAM" id="MobiDB-lite"/>
    </source>
</evidence>
<dbReference type="RefSeq" id="XP_007738880.1">
    <property type="nucleotide sequence ID" value="XM_007740690.1"/>
</dbReference>